<dbReference type="HAMAP" id="MF_00966">
    <property type="entry name" value="G6PD"/>
    <property type="match status" value="1"/>
</dbReference>
<dbReference type="Gene3D" id="3.30.360.10">
    <property type="entry name" value="Dihydrodipicolinate Reductase, domain 2"/>
    <property type="match status" value="2"/>
</dbReference>
<dbReference type="InterPro" id="IPR036291">
    <property type="entry name" value="NAD(P)-bd_dom_sf"/>
</dbReference>
<dbReference type="PRINTS" id="PR00079">
    <property type="entry name" value="G6PDHDRGNASE"/>
</dbReference>
<dbReference type="Pfam" id="PF02781">
    <property type="entry name" value="G6PD_C"/>
    <property type="match status" value="1"/>
</dbReference>
<dbReference type="Pfam" id="PF00479">
    <property type="entry name" value="G6PD_N"/>
    <property type="match status" value="1"/>
</dbReference>
<dbReference type="InterPro" id="IPR019796">
    <property type="entry name" value="G6P_DH_AS"/>
</dbReference>
<name>A0ABR0DUK6_9LAMI</name>
<evidence type="ECO:0000256" key="6">
    <source>
        <dbReference type="ARBA" id="ARBA00023002"/>
    </source>
</evidence>
<evidence type="ECO:0000256" key="3">
    <source>
        <dbReference type="ARBA" id="ARBA00013019"/>
    </source>
</evidence>
<dbReference type="PANTHER" id="PTHR23429:SF13">
    <property type="entry name" value="GLUCOSE-6-PHOSPHATE 1-DEHYDROGENASE 1, CHLOROPLASTIC"/>
    <property type="match status" value="1"/>
</dbReference>
<dbReference type="Gene3D" id="3.40.50.720">
    <property type="entry name" value="NAD(P)-binding Rossmann-like Domain"/>
    <property type="match status" value="1"/>
</dbReference>
<evidence type="ECO:0000256" key="7">
    <source>
        <dbReference type="ARBA" id="ARBA00023277"/>
    </source>
</evidence>
<sequence>MAKVFSSFHVENFCFTRKLTILPNSPHFQKWVPNIFSRIEPRNHLFELRSSNGYPLNAVSLQDEGSAANPLVQEVDFPEFEKGDSTLSITVIGASGDLAKKKIFPALFALYYEDCLPENFVVFGYARTKMKDEELRNMISRTLTCRIDKRENCGDKMEQFLKRCFYHSGQYNSEEHFAELNCKLKEKEGGKLSNRLFYLSIPPNIFVDVVRCASTKASSTTGWTRVIVEKPFGRDSESSSELTRCLKQYLNEDQIFRIDHYLGKELVENLSVLRFSNLVFEPLWSRNYIRNVQFIFSEDFDDPTVPNDSVTPTFAAAALFINNARWDGVPFLMKAGKALHTKGAEIRVQFRHVPGNLYKRNFGTDLDKATNELVLRVQPDEAIYLKINNKVPGLGMRLDRSDLNLLYKARSDELDAAWALFTPLLKELEERKIAPELYPYGSRGPVGAYYLAAKHNVRWGDLTGEE</sequence>
<keyword evidence="6" id="KW-0560">Oxidoreductase</keyword>
<feature type="domain" description="Glucose-6-phosphate dehydrogenase NAD-binding" evidence="9">
    <location>
        <begin position="91"/>
        <end position="269"/>
    </location>
</feature>
<keyword evidence="12" id="KW-1185">Reference proteome</keyword>
<dbReference type="PROSITE" id="PS00069">
    <property type="entry name" value="G6P_DEHYDROGENASE"/>
    <property type="match status" value="1"/>
</dbReference>
<dbReference type="EC" id="1.1.1.49" evidence="3"/>
<dbReference type="PANTHER" id="PTHR23429">
    <property type="entry name" value="GLUCOSE-6-PHOSPHATE 1-DEHYDROGENASE G6PD"/>
    <property type="match status" value="1"/>
</dbReference>
<comment type="caution">
    <text evidence="11">The sequence shown here is derived from an EMBL/GenBank/DDBJ whole genome shotgun (WGS) entry which is preliminary data.</text>
</comment>
<protein>
    <recommendedName>
        <fullName evidence="3">glucose-6-phosphate dehydrogenase (NADP(+))</fullName>
        <ecNumber evidence="3">1.1.1.49</ecNumber>
    </recommendedName>
</protein>
<evidence type="ECO:0000256" key="5">
    <source>
        <dbReference type="ARBA" id="ARBA00022857"/>
    </source>
</evidence>
<dbReference type="PIRSF" id="PIRSF000110">
    <property type="entry name" value="G6PD"/>
    <property type="match status" value="1"/>
</dbReference>
<evidence type="ECO:0000256" key="8">
    <source>
        <dbReference type="ARBA" id="ARBA00048749"/>
    </source>
</evidence>
<evidence type="ECO:0000259" key="9">
    <source>
        <dbReference type="Pfam" id="PF00479"/>
    </source>
</evidence>
<dbReference type="EMBL" id="JAYDYQ010001086">
    <property type="protein sequence ID" value="KAK4492916.1"/>
    <property type="molecule type" value="Genomic_DNA"/>
</dbReference>
<proteinExistence type="inferred from homology"/>
<keyword evidence="5" id="KW-0521">NADP</keyword>
<dbReference type="InterPro" id="IPR022674">
    <property type="entry name" value="G6P_DH_NAD-bd"/>
</dbReference>
<evidence type="ECO:0000256" key="2">
    <source>
        <dbReference type="ARBA" id="ARBA00009975"/>
    </source>
</evidence>
<evidence type="ECO:0000313" key="11">
    <source>
        <dbReference type="EMBL" id="KAK4492916.1"/>
    </source>
</evidence>
<keyword evidence="7" id="KW-0119">Carbohydrate metabolism</keyword>
<reference evidence="11 12" key="1">
    <citation type="journal article" date="2023" name="bioRxiv">
        <title>Genome report: Whole genome sequence and annotation of Penstemon davidsonii.</title>
        <authorList>
            <person name="Ostevik K.L."/>
            <person name="Alabady M."/>
            <person name="Zhang M."/>
            <person name="Rausher M.D."/>
        </authorList>
    </citation>
    <scope>NUCLEOTIDE SEQUENCE [LARGE SCALE GENOMIC DNA]</scope>
    <source>
        <strain evidence="11">DNT005</strain>
        <tissue evidence="11">Whole leaf</tissue>
    </source>
</reference>
<comment type="similarity">
    <text evidence="2">Belongs to the glucose-6-phosphate dehydrogenase family.</text>
</comment>
<evidence type="ECO:0000256" key="1">
    <source>
        <dbReference type="ARBA" id="ARBA00004937"/>
    </source>
</evidence>
<dbReference type="SUPFAM" id="SSF51735">
    <property type="entry name" value="NAD(P)-binding Rossmann-fold domains"/>
    <property type="match status" value="1"/>
</dbReference>
<evidence type="ECO:0000256" key="4">
    <source>
        <dbReference type="ARBA" id="ARBA00022526"/>
    </source>
</evidence>
<gene>
    <name evidence="11" type="ORF">RD792_000243</name>
</gene>
<dbReference type="InterPro" id="IPR022675">
    <property type="entry name" value="G6P_DH_C"/>
</dbReference>
<dbReference type="Proteomes" id="UP001291926">
    <property type="component" value="Unassembled WGS sequence"/>
</dbReference>
<evidence type="ECO:0000313" key="12">
    <source>
        <dbReference type="Proteomes" id="UP001291926"/>
    </source>
</evidence>
<evidence type="ECO:0000259" key="10">
    <source>
        <dbReference type="Pfam" id="PF02781"/>
    </source>
</evidence>
<dbReference type="SUPFAM" id="SSF55347">
    <property type="entry name" value="Glyceraldehyde-3-phosphate dehydrogenase-like, C-terminal domain"/>
    <property type="match status" value="1"/>
</dbReference>
<accession>A0ABR0DUK6</accession>
<comment type="pathway">
    <text evidence="1">Carbohydrate degradation; pentose phosphate pathway; D-ribulose 5-phosphate from D-glucose 6-phosphate (oxidative stage): step 1/3.</text>
</comment>
<comment type="catalytic activity">
    <reaction evidence="8">
        <text>D-glucose 6-phosphate + NADP(+) = 6-phospho-D-glucono-1,5-lactone + NADPH + H(+)</text>
        <dbReference type="Rhea" id="RHEA:15841"/>
        <dbReference type="ChEBI" id="CHEBI:15378"/>
        <dbReference type="ChEBI" id="CHEBI:57783"/>
        <dbReference type="ChEBI" id="CHEBI:57955"/>
        <dbReference type="ChEBI" id="CHEBI:58349"/>
        <dbReference type="ChEBI" id="CHEBI:61548"/>
        <dbReference type="EC" id="1.1.1.49"/>
    </reaction>
</comment>
<feature type="domain" description="Glucose-6-phosphate dehydrogenase C-terminal" evidence="10">
    <location>
        <begin position="301"/>
        <end position="409"/>
    </location>
</feature>
<organism evidence="11 12">
    <name type="scientific">Penstemon davidsonii</name>
    <dbReference type="NCBI Taxonomy" id="160366"/>
    <lineage>
        <taxon>Eukaryota</taxon>
        <taxon>Viridiplantae</taxon>
        <taxon>Streptophyta</taxon>
        <taxon>Embryophyta</taxon>
        <taxon>Tracheophyta</taxon>
        <taxon>Spermatophyta</taxon>
        <taxon>Magnoliopsida</taxon>
        <taxon>eudicotyledons</taxon>
        <taxon>Gunneridae</taxon>
        <taxon>Pentapetalae</taxon>
        <taxon>asterids</taxon>
        <taxon>lamiids</taxon>
        <taxon>Lamiales</taxon>
        <taxon>Plantaginaceae</taxon>
        <taxon>Cheloneae</taxon>
        <taxon>Penstemon</taxon>
    </lineage>
</organism>
<dbReference type="InterPro" id="IPR001282">
    <property type="entry name" value="G6P_DH"/>
</dbReference>
<keyword evidence="4" id="KW-0313">Glucose metabolism</keyword>